<dbReference type="InterPro" id="IPR039633">
    <property type="entry name" value="PAP"/>
</dbReference>
<dbReference type="PANTHER" id="PTHR31906">
    <property type="entry name" value="PLASTID-LIPID-ASSOCIATED PROTEIN 4, CHLOROPLASTIC-RELATED"/>
    <property type="match status" value="1"/>
</dbReference>
<name>A0A103XGG6_CYNCS</name>
<dbReference type="Pfam" id="PF04755">
    <property type="entry name" value="PAP_fibrillin"/>
    <property type="match status" value="1"/>
</dbReference>
<evidence type="ECO:0000313" key="7">
    <source>
        <dbReference type="Proteomes" id="UP000243975"/>
    </source>
</evidence>
<feature type="region of interest" description="Disordered" evidence="4">
    <location>
        <begin position="447"/>
        <end position="475"/>
    </location>
</feature>
<evidence type="ECO:0000256" key="1">
    <source>
        <dbReference type="ARBA" id="ARBA00004474"/>
    </source>
</evidence>
<gene>
    <name evidence="6" type="ORF">Ccrd_007817</name>
</gene>
<feature type="domain" description="Plastid lipid-associated protein/fibrillin conserved" evidence="5">
    <location>
        <begin position="137"/>
        <end position="351"/>
    </location>
</feature>
<organism evidence="6 7">
    <name type="scientific">Cynara cardunculus var. scolymus</name>
    <name type="common">Globe artichoke</name>
    <name type="synonym">Cynara scolymus</name>
    <dbReference type="NCBI Taxonomy" id="59895"/>
    <lineage>
        <taxon>Eukaryota</taxon>
        <taxon>Viridiplantae</taxon>
        <taxon>Streptophyta</taxon>
        <taxon>Embryophyta</taxon>
        <taxon>Tracheophyta</taxon>
        <taxon>Spermatophyta</taxon>
        <taxon>Magnoliopsida</taxon>
        <taxon>eudicotyledons</taxon>
        <taxon>Gunneridae</taxon>
        <taxon>Pentapetalae</taxon>
        <taxon>asterids</taxon>
        <taxon>campanulids</taxon>
        <taxon>Asterales</taxon>
        <taxon>Asteraceae</taxon>
        <taxon>Carduoideae</taxon>
        <taxon>Cardueae</taxon>
        <taxon>Carduinae</taxon>
        <taxon>Cynara</taxon>
    </lineage>
</organism>
<evidence type="ECO:0000256" key="2">
    <source>
        <dbReference type="ARBA" id="ARBA00022640"/>
    </source>
</evidence>
<comment type="subcellular location">
    <subcellularLocation>
        <location evidence="1">Plastid</location>
    </subcellularLocation>
</comment>
<dbReference type="Gramene" id="KVH90218">
    <property type="protein sequence ID" value="KVH90218"/>
    <property type="gene ID" value="Ccrd_007817"/>
</dbReference>
<evidence type="ECO:0000256" key="4">
    <source>
        <dbReference type="SAM" id="MobiDB-lite"/>
    </source>
</evidence>
<protein>
    <submittedName>
        <fullName evidence="6">Plastid lipid-associated protein/fibrillin conserved domain-containing protein</fullName>
    </submittedName>
</protein>
<feature type="compositionally biased region" description="Acidic residues" evidence="4">
    <location>
        <begin position="98"/>
        <end position="108"/>
    </location>
</feature>
<dbReference type="InterPro" id="IPR006843">
    <property type="entry name" value="PAP/fibrillin_dom"/>
</dbReference>
<comment type="caution">
    <text evidence="6">The sequence shown here is derived from an EMBL/GenBank/DDBJ whole genome shotgun (WGS) entry which is preliminary data.</text>
</comment>
<evidence type="ECO:0000313" key="6">
    <source>
        <dbReference type="EMBL" id="KVH90218.1"/>
    </source>
</evidence>
<dbReference type="AlphaFoldDB" id="A0A103XGG6"/>
<feature type="region of interest" description="Disordered" evidence="4">
    <location>
        <begin position="51"/>
        <end position="129"/>
    </location>
</feature>
<dbReference type="GO" id="GO:0009536">
    <property type="term" value="C:plastid"/>
    <property type="evidence" value="ECO:0007669"/>
    <property type="project" value="UniProtKB-SubCell"/>
</dbReference>
<keyword evidence="7" id="KW-1185">Reference proteome</keyword>
<proteinExistence type="predicted"/>
<feature type="compositionally biased region" description="Polar residues" evidence="4">
    <location>
        <begin position="111"/>
        <end position="120"/>
    </location>
</feature>
<dbReference type="Proteomes" id="UP000243975">
    <property type="component" value="Unassembled WGS sequence"/>
</dbReference>
<keyword evidence="3" id="KW-0809">Transit peptide</keyword>
<dbReference type="STRING" id="59895.A0A103XGG6"/>
<dbReference type="OMA" id="PDEWGDR"/>
<evidence type="ECO:0000259" key="5">
    <source>
        <dbReference type="Pfam" id="PF04755"/>
    </source>
</evidence>
<feature type="compositionally biased region" description="Polar residues" evidence="4">
    <location>
        <begin position="454"/>
        <end position="469"/>
    </location>
</feature>
<reference evidence="6 7" key="1">
    <citation type="journal article" date="2016" name="Sci. Rep.">
        <title>The genome sequence of the outbreeding globe artichoke constructed de novo incorporating a phase-aware low-pass sequencing strategy of F1 progeny.</title>
        <authorList>
            <person name="Scaglione D."/>
            <person name="Reyes-Chin-Wo S."/>
            <person name="Acquadro A."/>
            <person name="Froenicke L."/>
            <person name="Portis E."/>
            <person name="Beitel C."/>
            <person name="Tirone M."/>
            <person name="Mauro R."/>
            <person name="Lo Monaco A."/>
            <person name="Mauromicale G."/>
            <person name="Faccioli P."/>
            <person name="Cattivelli L."/>
            <person name="Rieseberg L."/>
            <person name="Michelmore R."/>
            <person name="Lanteri S."/>
        </authorList>
    </citation>
    <scope>NUCLEOTIDE SEQUENCE [LARGE SCALE GENOMIC DNA]</scope>
    <source>
        <strain evidence="6">2C</strain>
    </source>
</reference>
<dbReference type="EMBL" id="LEKV01005114">
    <property type="protein sequence ID" value="KVH90218.1"/>
    <property type="molecule type" value="Genomic_DNA"/>
</dbReference>
<evidence type="ECO:0000256" key="3">
    <source>
        <dbReference type="ARBA" id="ARBA00022946"/>
    </source>
</evidence>
<accession>A0A103XGG6</accession>
<keyword evidence="2" id="KW-0934">Plastid</keyword>
<sequence length="475" mass="51103">MWSLIFSHSPSFLFPNSTATATGRSFATAPLSFSVSPSRNPRRIKSTIVRLSSNKPPITPGGSDEDGSEPPTVTDEWGEKSGLEPEPLTKLSSSDPPKDEDEWGTDDSEQSKTYSVTGNGSAVAESAGVEDNSKIEALKRCLVDSVYGTGLGFSASAEERAEVIELVTQLEGANPTSAPTDAVELLDGKWILYTAFSELLPLLAVGTIPLLKVEKICQDVNTSSLTIDNSITFSTPFATFTSTALANFEVRSPSRIQVEFKEGSFQPPKIKSNVDLPENLDIFGQNINLSAVQQSLNPLQEAVANIAGVISGQAPLKIPIPGERSKSWLLITYLDKDLRISRGDGGLFVLAKEVASLDKQNGSTEKQVSMGRAPIINEKVKQVDQKLQVYEKAKSAFAAAEQTVTDAGSTIMKTSEVGQQTKEKVGQAEDEKQKMVYDFAQVHLSESPKAASVPTEQQWLPSKSSQITRTGAGLE</sequence>